<feature type="transmembrane region" description="Helical" evidence="7">
    <location>
        <begin position="221"/>
        <end position="238"/>
    </location>
</feature>
<reference evidence="9" key="1">
    <citation type="submission" date="2023-03" db="EMBL/GenBank/DDBJ databases">
        <title>Complete genome of Cladonia borealis.</title>
        <authorList>
            <person name="Park H."/>
        </authorList>
    </citation>
    <scope>NUCLEOTIDE SEQUENCE</scope>
    <source>
        <strain evidence="9">ANT050790</strain>
    </source>
</reference>
<evidence type="ECO:0000256" key="2">
    <source>
        <dbReference type="ARBA" id="ARBA00022475"/>
    </source>
</evidence>
<dbReference type="PANTHER" id="PTHR34187:SF2">
    <property type="entry name" value="DUF202 DOMAIN-CONTAINING PROTEIN"/>
    <property type="match status" value="1"/>
</dbReference>
<feature type="compositionally biased region" description="Polar residues" evidence="6">
    <location>
        <begin position="89"/>
        <end position="104"/>
    </location>
</feature>
<organism evidence="9 10">
    <name type="scientific">Cladonia borealis</name>
    <dbReference type="NCBI Taxonomy" id="184061"/>
    <lineage>
        <taxon>Eukaryota</taxon>
        <taxon>Fungi</taxon>
        <taxon>Dikarya</taxon>
        <taxon>Ascomycota</taxon>
        <taxon>Pezizomycotina</taxon>
        <taxon>Lecanoromycetes</taxon>
        <taxon>OSLEUM clade</taxon>
        <taxon>Lecanoromycetidae</taxon>
        <taxon>Lecanorales</taxon>
        <taxon>Lecanorineae</taxon>
        <taxon>Cladoniaceae</taxon>
        <taxon>Cladonia</taxon>
    </lineage>
</organism>
<evidence type="ECO:0000256" key="6">
    <source>
        <dbReference type="SAM" id="MobiDB-lite"/>
    </source>
</evidence>
<proteinExistence type="predicted"/>
<keyword evidence="10" id="KW-1185">Reference proteome</keyword>
<keyword evidence="2" id="KW-1003">Cell membrane</keyword>
<dbReference type="PANTHER" id="PTHR34187">
    <property type="entry name" value="FGR18P"/>
    <property type="match status" value="1"/>
</dbReference>
<dbReference type="Pfam" id="PF02656">
    <property type="entry name" value="DUF202"/>
    <property type="match status" value="1"/>
</dbReference>
<evidence type="ECO:0000313" key="10">
    <source>
        <dbReference type="Proteomes" id="UP001166286"/>
    </source>
</evidence>
<evidence type="ECO:0000256" key="3">
    <source>
        <dbReference type="ARBA" id="ARBA00022692"/>
    </source>
</evidence>
<evidence type="ECO:0000256" key="5">
    <source>
        <dbReference type="ARBA" id="ARBA00023136"/>
    </source>
</evidence>
<feature type="compositionally biased region" description="Polar residues" evidence="6">
    <location>
        <begin position="39"/>
        <end position="48"/>
    </location>
</feature>
<protein>
    <recommendedName>
        <fullName evidence="8">DUF202 domain-containing protein</fullName>
    </recommendedName>
</protein>
<evidence type="ECO:0000313" key="9">
    <source>
        <dbReference type="EMBL" id="KAK0515731.1"/>
    </source>
</evidence>
<feature type="region of interest" description="Disordered" evidence="6">
    <location>
        <begin position="1"/>
        <end position="140"/>
    </location>
</feature>
<feature type="transmembrane region" description="Helical" evidence="7">
    <location>
        <begin position="259"/>
        <end position="286"/>
    </location>
</feature>
<feature type="transmembrane region" description="Helical" evidence="7">
    <location>
        <begin position="171"/>
        <end position="192"/>
    </location>
</feature>
<sequence length="289" mass="31186">MAAPSISLSTADTQGPSDSVPNPQNTIDGDDKSPLPRTRSVQFSNPDISMSRSVSPRTSSQQQQQAESSADEITPIVNRERGGAKNKSYDGTSTGQPTVNAETNASRHSSTSSARRRKTGPGPKTSETATGEEDESPAGGWWKDLVEKYGSIELDNKGSAARDHLALERTFLAWLRTSLAFASIGIAITQLFRLNTTINERDGLVPANPDGTYRLRQVGKPLGATFLGIAIVVLLVGGRRYFESQYWIIRGKFPASRGSIFLVTFIAMALIITSLVVVIAVSPTIFEKK</sequence>
<dbReference type="GO" id="GO:0005886">
    <property type="term" value="C:plasma membrane"/>
    <property type="evidence" value="ECO:0007669"/>
    <property type="project" value="UniProtKB-SubCell"/>
</dbReference>
<name>A0AA39R7X1_9LECA</name>
<keyword evidence="5 7" id="KW-0472">Membrane</keyword>
<feature type="compositionally biased region" description="Low complexity" evidence="6">
    <location>
        <begin position="49"/>
        <end position="68"/>
    </location>
</feature>
<dbReference type="EMBL" id="JAFEKC020000003">
    <property type="protein sequence ID" value="KAK0515731.1"/>
    <property type="molecule type" value="Genomic_DNA"/>
</dbReference>
<dbReference type="Proteomes" id="UP001166286">
    <property type="component" value="Unassembled WGS sequence"/>
</dbReference>
<comment type="subcellular location">
    <subcellularLocation>
        <location evidence="1">Cell membrane</location>
        <topology evidence="1">Multi-pass membrane protein</topology>
    </subcellularLocation>
</comment>
<accession>A0AA39R7X1</accession>
<gene>
    <name evidence="9" type="ORF">JMJ35_001765</name>
</gene>
<feature type="compositionally biased region" description="Polar residues" evidence="6">
    <location>
        <begin position="1"/>
        <end position="27"/>
    </location>
</feature>
<keyword evidence="4 7" id="KW-1133">Transmembrane helix</keyword>
<evidence type="ECO:0000256" key="4">
    <source>
        <dbReference type="ARBA" id="ARBA00022989"/>
    </source>
</evidence>
<comment type="caution">
    <text evidence="9">The sequence shown here is derived from an EMBL/GenBank/DDBJ whole genome shotgun (WGS) entry which is preliminary data.</text>
</comment>
<feature type="domain" description="DUF202" evidence="8">
    <location>
        <begin position="162"/>
        <end position="245"/>
    </location>
</feature>
<evidence type="ECO:0000259" key="8">
    <source>
        <dbReference type="Pfam" id="PF02656"/>
    </source>
</evidence>
<dbReference type="AlphaFoldDB" id="A0AA39R7X1"/>
<keyword evidence="3 7" id="KW-0812">Transmembrane</keyword>
<dbReference type="InterPro" id="IPR052053">
    <property type="entry name" value="IM_YidH-like"/>
</dbReference>
<evidence type="ECO:0000256" key="1">
    <source>
        <dbReference type="ARBA" id="ARBA00004651"/>
    </source>
</evidence>
<dbReference type="InterPro" id="IPR003807">
    <property type="entry name" value="DUF202"/>
</dbReference>
<evidence type="ECO:0000256" key="7">
    <source>
        <dbReference type="SAM" id="Phobius"/>
    </source>
</evidence>